<sequence length="163" mass="18219">MNGRFFIQFLGLCTTFIIALVLEIAPWPAGLQALKPAWLALILATWILALPTQINVGTAFILGMLWDVAIGSILGVHALVLSLFAYTLARYNQIFANLSLWTQSLLMIVMVFILRIVIFIVELCIHTATFNGQEILGAIISGALWPWLFLLLRRIQRQLGINI</sequence>
<evidence type="ECO:0000313" key="10">
    <source>
        <dbReference type="EMBL" id="VTU06294.1"/>
    </source>
</evidence>
<feature type="transmembrane region" description="Helical" evidence="9">
    <location>
        <begin position="37"/>
        <end position="62"/>
    </location>
</feature>
<dbReference type="NCBIfam" id="TIGR03426">
    <property type="entry name" value="shape_MreD"/>
    <property type="match status" value="1"/>
</dbReference>
<keyword evidence="5 8" id="KW-0133">Cell shape</keyword>
<comment type="caution">
    <text evidence="10">The sequence shown here is derived from an EMBL/GenBank/DDBJ whole genome shotgun (WGS) entry which is preliminary data.</text>
</comment>
<reference evidence="10 11" key="1">
    <citation type="submission" date="2019-05" db="EMBL/GenBank/DDBJ databases">
        <authorList>
            <consortium name="Pathogen Informatics"/>
        </authorList>
    </citation>
    <scope>NUCLEOTIDE SEQUENCE [LARGE SCALE GENOMIC DNA]</scope>
    <source>
        <strain evidence="10 11">NM319</strain>
    </source>
</reference>
<evidence type="ECO:0000256" key="9">
    <source>
        <dbReference type="SAM" id="Phobius"/>
    </source>
</evidence>
<evidence type="ECO:0000256" key="6">
    <source>
        <dbReference type="ARBA" id="ARBA00022989"/>
    </source>
</evidence>
<evidence type="ECO:0000256" key="1">
    <source>
        <dbReference type="ARBA" id="ARBA00004651"/>
    </source>
</evidence>
<keyword evidence="11" id="KW-1185">Reference proteome</keyword>
<dbReference type="Pfam" id="PF04093">
    <property type="entry name" value="MreD"/>
    <property type="match status" value="1"/>
</dbReference>
<feature type="transmembrane region" description="Helical" evidence="9">
    <location>
        <begin position="6"/>
        <end position="25"/>
    </location>
</feature>
<dbReference type="GeneID" id="86154695"/>
<feature type="transmembrane region" description="Helical" evidence="9">
    <location>
        <begin position="135"/>
        <end position="152"/>
    </location>
</feature>
<comment type="subcellular location">
    <subcellularLocation>
        <location evidence="8">Cell inner membrane</location>
    </subcellularLocation>
    <subcellularLocation>
        <location evidence="1">Cell membrane</location>
        <topology evidence="1">Multi-pass membrane protein</topology>
    </subcellularLocation>
</comment>
<evidence type="ECO:0000256" key="4">
    <source>
        <dbReference type="ARBA" id="ARBA00022692"/>
    </source>
</evidence>
<keyword evidence="3 8" id="KW-1003">Cell membrane</keyword>
<keyword evidence="8" id="KW-0997">Cell inner membrane</keyword>
<dbReference type="Proteomes" id="UP000308167">
    <property type="component" value="Unassembled WGS sequence"/>
</dbReference>
<evidence type="ECO:0000313" key="11">
    <source>
        <dbReference type="Proteomes" id="UP000308167"/>
    </source>
</evidence>
<keyword evidence="6 9" id="KW-1133">Transmembrane helix</keyword>
<evidence type="ECO:0000256" key="7">
    <source>
        <dbReference type="ARBA" id="ARBA00023136"/>
    </source>
</evidence>
<gene>
    <name evidence="10" type="primary">mreD</name>
    <name evidence="10" type="ORF">SAMEA1410922_00288</name>
</gene>
<proteinExistence type="inferred from homology"/>
<keyword evidence="4 9" id="KW-0812">Transmembrane</keyword>
<evidence type="ECO:0000256" key="3">
    <source>
        <dbReference type="ARBA" id="ARBA00022475"/>
    </source>
</evidence>
<feature type="transmembrane region" description="Helical" evidence="9">
    <location>
        <begin position="68"/>
        <end position="88"/>
    </location>
</feature>
<organism evidence="10 11">
    <name type="scientific">Actinobacillus porcinus</name>
    <dbReference type="NCBI Taxonomy" id="51048"/>
    <lineage>
        <taxon>Bacteria</taxon>
        <taxon>Pseudomonadati</taxon>
        <taxon>Pseudomonadota</taxon>
        <taxon>Gammaproteobacteria</taxon>
        <taxon>Pasteurellales</taxon>
        <taxon>Pasteurellaceae</taxon>
        <taxon>Actinobacillus</taxon>
    </lineage>
</organism>
<comment type="similarity">
    <text evidence="2 8">Belongs to the MreD family.</text>
</comment>
<dbReference type="RefSeq" id="WP_135709159.1">
    <property type="nucleotide sequence ID" value="NZ_CABFKI010000002.1"/>
</dbReference>
<evidence type="ECO:0000256" key="8">
    <source>
        <dbReference type="PIRNR" id="PIRNR018472"/>
    </source>
</evidence>
<name>A0ABY6TIV5_9PAST</name>
<dbReference type="PANTHER" id="PTHR37484">
    <property type="entry name" value="ROD SHAPE-DETERMINING PROTEIN MRED"/>
    <property type="match status" value="1"/>
</dbReference>
<feature type="transmembrane region" description="Helical" evidence="9">
    <location>
        <begin position="100"/>
        <end position="123"/>
    </location>
</feature>
<dbReference type="InterPro" id="IPR007227">
    <property type="entry name" value="Cell_shape_determining_MreD"/>
</dbReference>
<comment type="function">
    <text evidence="8">Involved in formation of the rod shape of the cell. May also contribute to regulation of formation of penicillin-binding proteins.</text>
</comment>
<dbReference type="InterPro" id="IPR026034">
    <property type="entry name" value="MreD_proteobac"/>
</dbReference>
<dbReference type="PIRSF" id="PIRSF018472">
    <property type="entry name" value="MreD_proteobac"/>
    <property type="match status" value="1"/>
</dbReference>
<protein>
    <recommendedName>
        <fullName evidence="8">Rod shape-determining protein MreD</fullName>
    </recommendedName>
</protein>
<evidence type="ECO:0000256" key="2">
    <source>
        <dbReference type="ARBA" id="ARBA00007776"/>
    </source>
</evidence>
<dbReference type="PANTHER" id="PTHR37484:SF1">
    <property type="entry name" value="ROD SHAPE-DETERMINING PROTEIN MRED"/>
    <property type="match status" value="1"/>
</dbReference>
<accession>A0ABY6TIV5</accession>
<evidence type="ECO:0000256" key="5">
    <source>
        <dbReference type="ARBA" id="ARBA00022960"/>
    </source>
</evidence>
<keyword evidence="7 8" id="KW-0472">Membrane</keyword>
<dbReference type="EMBL" id="CABFKI010000002">
    <property type="protein sequence ID" value="VTU06294.1"/>
    <property type="molecule type" value="Genomic_DNA"/>
</dbReference>